<dbReference type="GO" id="GO:0060285">
    <property type="term" value="P:cilium-dependent cell motility"/>
    <property type="evidence" value="ECO:0007669"/>
    <property type="project" value="TreeGrafter"/>
</dbReference>
<dbReference type="FunFam" id="2.30.29.170:FF:000004">
    <property type="entry name" value="EF-hand domain containing 2"/>
    <property type="match status" value="1"/>
</dbReference>
<keyword evidence="6" id="KW-0966">Cell projection</keyword>
<dbReference type="GO" id="GO:0072686">
    <property type="term" value="C:mitotic spindle"/>
    <property type="evidence" value="ECO:0007669"/>
    <property type="project" value="TreeGrafter"/>
</dbReference>
<dbReference type="FunFam" id="2.30.29.170:FF:000002">
    <property type="entry name" value="EF-hand domain (C-terminal) containing 1"/>
    <property type="match status" value="1"/>
</dbReference>
<dbReference type="PANTHER" id="PTHR12086:SF9">
    <property type="entry name" value="EF-HAND DOMAIN-CONTAINING PROTEIN 1"/>
    <property type="match status" value="1"/>
</dbReference>
<dbReference type="InterPro" id="IPR040193">
    <property type="entry name" value="EFHC1/EFHC2/EFHB"/>
</dbReference>
<comment type="subcellular location">
    <subcellularLocation>
        <location evidence="1">Cell projection</location>
        <location evidence="1">Cilium</location>
    </subcellularLocation>
    <subcellularLocation>
        <location evidence="2">Cytoplasm</location>
        <location evidence="2">Cytoskeleton</location>
    </subcellularLocation>
</comment>
<evidence type="ECO:0000259" key="8">
    <source>
        <dbReference type="PROSITE" id="PS51336"/>
    </source>
</evidence>
<evidence type="ECO:0000256" key="2">
    <source>
        <dbReference type="ARBA" id="ARBA00004245"/>
    </source>
</evidence>
<sequence>MPEDAVLPYRRPTGPLPPDSPVEPERIPFLPGNSFSDVFKSDYRKSHLLDYKNGYKVPREVLGKHGGFPETMEELESLIAAATARNADLTYGGKLSLTRPTVAPAFVPSFVMYDKVVLRFRAYFKQTMHDSTEQYLLRIVMILYYLEDDSIAVVEPPQANSGILQGVLIKRQRLPKSSTDFYTIQDFNNGVNVTFYGKTFHIVDCDDFTKDYMESKLKIQLQPAEPVPTDKYLQSRIRPTPQRSAQTRHDKLWKFLQHDRHVLRFYCVWQPEDTGVDGAPTGEVRDFVMHYYLVDDCVDVKEVHRPNDGRDPSPLLLKRQPLPKAFHELDDLQFGEYYNWREFRTGGVVNVLNRKFIIRDCDEFTRKWYKTNLNLDMPALQLSRPTPTRPQRTYPPYNGFGSEEDSLQSCLHLVLQPPKKEFQHDDTRVLRFVAVMDSRHREDATRRFIISVYLPEVQVSIYEPPQRNTGTIGGKFLEKCKVLVPGADMQHPRYYAAGDFYVGARIGINAHTFRLVDADEYVYKYMEGMSSVYKMASAEEVVRKVKQLGRAAVVRAVLAKRPVSATGSGNAAAAERKVSLDEIKQALEGSGLVLHEMVTIYRQQDKVRELISE</sequence>
<evidence type="ECO:0000256" key="6">
    <source>
        <dbReference type="ARBA" id="ARBA00023273"/>
    </source>
</evidence>
<keyword evidence="10" id="KW-1185">Reference proteome</keyword>
<evidence type="ECO:0000313" key="9">
    <source>
        <dbReference type="EMBL" id="ORZ35138.1"/>
    </source>
</evidence>
<dbReference type="GO" id="GO:0007052">
    <property type="term" value="P:mitotic spindle organization"/>
    <property type="evidence" value="ECO:0007669"/>
    <property type="project" value="TreeGrafter"/>
</dbReference>
<proteinExistence type="predicted"/>
<evidence type="ECO:0000256" key="5">
    <source>
        <dbReference type="ARBA" id="ARBA00023212"/>
    </source>
</evidence>
<feature type="domain" description="DM10" evidence="8">
    <location>
        <begin position="259"/>
        <end position="373"/>
    </location>
</feature>
<evidence type="ECO:0000256" key="3">
    <source>
        <dbReference type="ARBA" id="ARBA00022490"/>
    </source>
</evidence>
<protein>
    <recommendedName>
        <fullName evidence="8">DM10 domain-containing protein</fullName>
    </recommendedName>
</protein>
<name>A0A1Y2HKI9_9FUNG</name>
<evidence type="ECO:0000256" key="7">
    <source>
        <dbReference type="SAM" id="MobiDB-lite"/>
    </source>
</evidence>
<dbReference type="GO" id="GO:0005930">
    <property type="term" value="C:axoneme"/>
    <property type="evidence" value="ECO:0007669"/>
    <property type="project" value="TreeGrafter"/>
</dbReference>
<dbReference type="STRING" id="765915.A0A1Y2HKI9"/>
<dbReference type="InterPro" id="IPR006602">
    <property type="entry name" value="DM10_dom"/>
</dbReference>
<accession>A0A1Y2HKI9</accession>
<dbReference type="PANTHER" id="PTHR12086">
    <property type="entry name" value="EF-HAND DOMAIN C-TERMINAL CONTAINING PROTEIN"/>
    <property type="match status" value="1"/>
</dbReference>
<dbReference type="Proteomes" id="UP000193411">
    <property type="component" value="Unassembled WGS sequence"/>
</dbReference>
<evidence type="ECO:0000256" key="4">
    <source>
        <dbReference type="ARBA" id="ARBA00022737"/>
    </source>
</evidence>
<feature type="region of interest" description="Disordered" evidence="7">
    <location>
        <begin position="1"/>
        <end position="23"/>
    </location>
</feature>
<gene>
    <name evidence="9" type="ORF">BCR44DRAFT_97253</name>
</gene>
<dbReference type="Pfam" id="PF06565">
    <property type="entry name" value="DM10_dom"/>
    <property type="match status" value="3"/>
</dbReference>
<organism evidence="9 10">
    <name type="scientific">Catenaria anguillulae PL171</name>
    <dbReference type="NCBI Taxonomy" id="765915"/>
    <lineage>
        <taxon>Eukaryota</taxon>
        <taxon>Fungi</taxon>
        <taxon>Fungi incertae sedis</taxon>
        <taxon>Blastocladiomycota</taxon>
        <taxon>Blastocladiomycetes</taxon>
        <taxon>Blastocladiales</taxon>
        <taxon>Catenariaceae</taxon>
        <taxon>Catenaria</taxon>
    </lineage>
</organism>
<dbReference type="OrthoDB" id="10255210at2759"/>
<feature type="domain" description="DM10" evidence="8">
    <location>
        <begin position="114"/>
        <end position="217"/>
    </location>
</feature>
<dbReference type="GO" id="GO:0043014">
    <property type="term" value="F:alpha-tubulin binding"/>
    <property type="evidence" value="ECO:0007669"/>
    <property type="project" value="TreeGrafter"/>
</dbReference>
<dbReference type="GO" id="GO:0000281">
    <property type="term" value="P:mitotic cytokinesis"/>
    <property type="evidence" value="ECO:0007669"/>
    <property type="project" value="TreeGrafter"/>
</dbReference>
<keyword evidence="4" id="KW-0677">Repeat</keyword>
<dbReference type="SMART" id="SM00676">
    <property type="entry name" value="DM10"/>
    <property type="match status" value="3"/>
</dbReference>
<comment type="caution">
    <text evidence="9">The sequence shown here is derived from an EMBL/GenBank/DDBJ whole genome shotgun (WGS) entry which is preliminary data.</text>
</comment>
<keyword evidence="3" id="KW-0963">Cytoplasm</keyword>
<keyword evidence="5" id="KW-0206">Cytoskeleton</keyword>
<feature type="domain" description="DM10" evidence="8">
    <location>
        <begin position="426"/>
        <end position="530"/>
    </location>
</feature>
<dbReference type="EMBL" id="MCFL01000024">
    <property type="protein sequence ID" value="ORZ35138.1"/>
    <property type="molecule type" value="Genomic_DNA"/>
</dbReference>
<reference evidence="9 10" key="1">
    <citation type="submission" date="2016-07" db="EMBL/GenBank/DDBJ databases">
        <title>Pervasive Adenine N6-methylation of Active Genes in Fungi.</title>
        <authorList>
            <consortium name="DOE Joint Genome Institute"/>
            <person name="Mondo S.J."/>
            <person name="Dannebaum R.O."/>
            <person name="Kuo R.C."/>
            <person name="Labutti K."/>
            <person name="Haridas S."/>
            <person name="Kuo A."/>
            <person name="Salamov A."/>
            <person name="Ahrendt S.R."/>
            <person name="Lipzen A."/>
            <person name="Sullivan W."/>
            <person name="Andreopoulos W.B."/>
            <person name="Clum A."/>
            <person name="Lindquist E."/>
            <person name="Daum C."/>
            <person name="Ramamoorthy G.K."/>
            <person name="Gryganskyi A."/>
            <person name="Culley D."/>
            <person name="Magnuson J.K."/>
            <person name="James T.Y."/>
            <person name="O'Malley M.A."/>
            <person name="Stajich J.E."/>
            <person name="Spatafora J.W."/>
            <person name="Visel A."/>
            <person name="Grigoriev I.V."/>
        </authorList>
    </citation>
    <scope>NUCLEOTIDE SEQUENCE [LARGE SCALE GENOMIC DNA]</scope>
    <source>
        <strain evidence="9 10">PL171</strain>
    </source>
</reference>
<evidence type="ECO:0000256" key="1">
    <source>
        <dbReference type="ARBA" id="ARBA00004138"/>
    </source>
</evidence>
<dbReference type="PROSITE" id="PS51336">
    <property type="entry name" value="DM10"/>
    <property type="match status" value="3"/>
</dbReference>
<dbReference type="AlphaFoldDB" id="A0A1Y2HKI9"/>
<dbReference type="Gene3D" id="2.30.29.170">
    <property type="match status" value="3"/>
</dbReference>
<evidence type="ECO:0000313" key="10">
    <source>
        <dbReference type="Proteomes" id="UP000193411"/>
    </source>
</evidence>